<organism evidence="1">
    <name type="scientific">Barrientosiimonas endolithica</name>
    <dbReference type="NCBI Taxonomy" id="1535208"/>
    <lineage>
        <taxon>Bacteria</taxon>
        <taxon>Bacillati</taxon>
        <taxon>Actinomycetota</taxon>
        <taxon>Actinomycetes</taxon>
        <taxon>Micrococcales</taxon>
        <taxon>Dermacoccaceae</taxon>
        <taxon>Barrientosiimonas</taxon>
    </lineage>
</organism>
<name>A0ABM8HDK3_9MICO</name>
<evidence type="ECO:0008006" key="2">
    <source>
        <dbReference type="Google" id="ProtNLM"/>
    </source>
</evidence>
<reference evidence="1" key="1">
    <citation type="journal article" date="2014" name="Int. J. Syst. Evol. Microbiol.">
        <title>Complete genome of a new Firmicutes species belonging to the dominant human colonic microbiota ('Ruminococcus bicirculans') reveals two chromosomes and a selective capacity to utilize plant glucans.</title>
        <authorList>
            <consortium name="NISC Comparative Sequencing Program"/>
            <person name="Wegmann U."/>
            <person name="Louis P."/>
            <person name="Goesmann A."/>
            <person name="Henrissat B."/>
            <person name="Duncan S.H."/>
            <person name="Flint H.J."/>
        </authorList>
    </citation>
    <scope>NUCLEOTIDE SEQUENCE</scope>
    <source>
        <strain evidence="1">NBRC 110608</strain>
    </source>
</reference>
<evidence type="ECO:0000313" key="1">
    <source>
        <dbReference type="EMBL" id="BDZ59055.1"/>
    </source>
</evidence>
<dbReference type="InterPro" id="IPR029044">
    <property type="entry name" value="Nucleotide-diphossugar_trans"/>
</dbReference>
<gene>
    <name evidence="1" type="ORF">GCM10025872_27120</name>
</gene>
<dbReference type="EMBL" id="AP027735">
    <property type="protein sequence ID" value="BDZ59055.1"/>
    <property type="molecule type" value="Genomic_DNA"/>
</dbReference>
<dbReference type="SUPFAM" id="SSF53448">
    <property type="entry name" value="Nucleotide-diphospho-sugar transferases"/>
    <property type="match status" value="1"/>
</dbReference>
<protein>
    <recommendedName>
        <fullName evidence="2">Glycosyltransferase 2-like domain-containing protein</fullName>
    </recommendedName>
</protein>
<proteinExistence type="predicted"/>
<reference evidence="1" key="2">
    <citation type="submission" date="2023-02" db="EMBL/GenBank/DDBJ databases">
        <authorList>
            <person name="Sun Q."/>
            <person name="Mori K."/>
        </authorList>
    </citation>
    <scope>NUCLEOTIDE SEQUENCE</scope>
    <source>
        <strain evidence="1">NBRC 110608</strain>
    </source>
</reference>
<accession>A0ABM8HDK3</accession>
<sequence>MVTNASVAVVIPHFGDPAPTQLLVRQLTDQKGSDCRVIVVDDASPVPFPAGEGFEVVRRHRNGGSGPR</sequence>